<dbReference type="InterPro" id="IPR025536">
    <property type="entry name" value="DUF4422"/>
</dbReference>
<gene>
    <name evidence="2" type="ORF">SAMN05660648_02455</name>
</gene>
<dbReference type="Proteomes" id="UP000183469">
    <property type="component" value="Unassembled WGS sequence"/>
</dbReference>
<name>A0A1H3ZK10_SELRU</name>
<protein>
    <recommendedName>
        <fullName evidence="1">DUF4422 domain-containing protein</fullName>
    </recommendedName>
</protein>
<evidence type="ECO:0000259" key="1">
    <source>
        <dbReference type="Pfam" id="PF14393"/>
    </source>
</evidence>
<accession>A0A1H3ZK10</accession>
<dbReference type="Pfam" id="PF14393">
    <property type="entry name" value="DUF4422"/>
    <property type="match status" value="1"/>
</dbReference>
<evidence type="ECO:0000313" key="3">
    <source>
        <dbReference type="Proteomes" id="UP000183469"/>
    </source>
</evidence>
<evidence type="ECO:0000313" key="2">
    <source>
        <dbReference type="EMBL" id="SEA23622.1"/>
    </source>
</evidence>
<feature type="domain" description="DUF4422" evidence="1">
    <location>
        <begin position="222"/>
        <end position="414"/>
    </location>
</feature>
<sequence length="431" mass="49096">MNNIEWDRYVGKYILIYGAHLVAVECYRYLTFLGLGERVLGFAVTAMADNPSELEHLPVREVQEYGERAGDMVVVIAMSLKFHESVRQHLADNGFKYVEAIGLEELSLLKGKRFIDLLADEGIELRESGNDPTWLDVCAMDSSTMFKFPTLFHYGVERVRGLVQQEKPVVLYRNLLGNVKTLSELQKDRGTSNKSCAAGELMHIYMAFGGPQMELVRKSDYKSWIRPLLVGAEGNDMQLTFPRDDAYEGNFSRLNASLAEMTGVHWVWKNALTVEYKGLCHYRRHFILSEEDIQVLSSAGIDALLTIPRYAPGGIKGMFLAETPVKRPVLESIYTAMDRLGYEDRQCFSEYLDGCFYFPNNMVVAKAGLYDEYCRWVFPILMGMLEVDTETGYGHESDRHIAYAAELLTSYYFAGKQDKLKLAVTDYKFLM</sequence>
<reference evidence="2 3" key="1">
    <citation type="submission" date="2016-10" db="EMBL/GenBank/DDBJ databases">
        <authorList>
            <person name="de Groot N.N."/>
        </authorList>
    </citation>
    <scope>NUCLEOTIDE SEQUENCE [LARGE SCALE GENOMIC DNA]</scope>
    <source>
        <strain evidence="2 3">DSM 2872</strain>
    </source>
</reference>
<proteinExistence type="predicted"/>
<dbReference type="EMBL" id="FNQG01000011">
    <property type="protein sequence ID" value="SEA23622.1"/>
    <property type="molecule type" value="Genomic_DNA"/>
</dbReference>
<dbReference type="AlphaFoldDB" id="A0A1H3ZK10"/>
<organism evidence="2 3">
    <name type="scientific">Selenomonas ruminantium</name>
    <dbReference type="NCBI Taxonomy" id="971"/>
    <lineage>
        <taxon>Bacteria</taxon>
        <taxon>Bacillati</taxon>
        <taxon>Bacillota</taxon>
        <taxon>Negativicutes</taxon>
        <taxon>Selenomonadales</taxon>
        <taxon>Selenomonadaceae</taxon>
        <taxon>Selenomonas</taxon>
    </lineage>
</organism>
<dbReference type="RefSeq" id="WP_074673012.1">
    <property type="nucleotide sequence ID" value="NZ_FNQG01000011.1"/>
</dbReference>